<reference evidence="1 2" key="1">
    <citation type="submission" date="2019-03" db="EMBL/GenBank/DDBJ databases">
        <title>Genomic Encyclopedia of Archaeal and Bacterial Type Strains, Phase II (KMG-II): from individual species to whole genera.</title>
        <authorList>
            <person name="Goeker M."/>
        </authorList>
    </citation>
    <scope>NUCLEOTIDE SEQUENCE [LARGE SCALE GENOMIC DNA]</scope>
    <source>
        <strain evidence="1 2">DSM 27697</strain>
    </source>
</reference>
<sequence length="251" mass="27892">MMSENVEFEFRIDALTPETLSMKRLAEYLKALAVVMGETDHVCFQRVEKGSALLKQQVIGHEAAERVGQRLRGIRSQQAPKEAVKAFHDINKLLLQDNAVGTLRPLTQGVAANSDLYFPGREEPEEPEIFVGEEYGHLDGILVQIGGRDTTVPVHLQFGTGPEGVYKCTASRSLALKLAHYLFKEVRVEGVGSWIRKPGGGWKCKAFQIEQFEELSTQSLSQSLRDARAALSDGLDGIGSPSEFFREMRKD</sequence>
<dbReference type="AlphaFoldDB" id="A0A4R1GG53"/>
<protein>
    <submittedName>
        <fullName evidence="1">Uncharacterized protein</fullName>
    </submittedName>
</protein>
<dbReference type="Proteomes" id="UP000294546">
    <property type="component" value="Unassembled WGS sequence"/>
</dbReference>
<keyword evidence="2" id="KW-1185">Reference proteome</keyword>
<name>A0A4R1GG53_9GAMM</name>
<proteinExistence type="predicted"/>
<comment type="caution">
    <text evidence="1">The sequence shown here is derived from an EMBL/GenBank/DDBJ whole genome shotgun (WGS) entry which is preliminary data.</text>
</comment>
<gene>
    <name evidence="1" type="ORF">CLV83_2810</name>
</gene>
<organism evidence="1 2">
    <name type="scientific">Marinobacterium mangrovicola</name>
    <dbReference type="NCBI Taxonomy" id="1476959"/>
    <lineage>
        <taxon>Bacteria</taxon>
        <taxon>Pseudomonadati</taxon>
        <taxon>Pseudomonadota</taxon>
        <taxon>Gammaproteobacteria</taxon>
        <taxon>Oceanospirillales</taxon>
        <taxon>Oceanospirillaceae</taxon>
        <taxon>Marinobacterium</taxon>
    </lineage>
</organism>
<dbReference type="EMBL" id="SMFU01000009">
    <property type="protein sequence ID" value="TCK05870.1"/>
    <property type="molecule type" value="Genomic_DNA"/>
</dbReference>
<evidence type="ECO:0000313" key="1">
    <source>
        <dbReference type="EMBL" id="TCK05870.1"/>
    </source>
</evidence>
<accession>A0A4R1GG53</accession>
<evidence type="ECO:0000313" key="2">
    <source>
        <dbReference type="Proteomes" id="UP000294546"/>
    </source>
</evidence>